<dbReference type="EMBL" id="LZJU01000093">
    <property type="protein sequence ID" value="OBH75029.1"/>
    <property type="molecule type" value="Genomic_DNA"/>
</dbReference>
<accession>A0A1A2TF66</accession>
<keyword evidence="2" id="KW-0472">Membrane</keyword>
<evidence type="ECO:0000256" key="2">
    <source>
        <dbReference type="SAM" id="Phobius"/>
    </source>
</evidence>
<dbReference type="OrthoDB" id="4737953at2"/>
<feature type="compositionally biased region" description="Low complexity" evidence="1">
    <location>
        <begin position="84"/>
        <end position="97"/>
    </location>
</feature>
<feature type="region of interest" description="Disordered" evidence="1">
    <location>
        <begin position="1"/>
        <end position="113"/>
    </location>
</feature>
<comment type="caution">
    <text evidence="3">The sequence shown here is derived from an EMBL/GenBank/DDBJ whole genome shotgun (WGS) entry which is preliminary data.</text>
</comment>
<feature type="compositionally biased region" description="Pro residues" evidence="1">
    <location>
        <begin position="31"/>
        <end position="83"/>
    </location>
</feature>
<evidence type="ECO:0000313" key="3">
    <source>
        <dbReference type="EMBL" id="OBH75029.1"/>
    </source>
</evidence>
<feature type="compositionally biased region" description="Pro residues" evidence="1">
    <location>
        <begin position="98"/>
        <end position="113"/>
    </location>
</feature>
<dbReference type="AlphaFoldDB" id="A0A1A2TF66"/>
<proteinExistence type="predicted"/>
<organism evidence="3 4">
    <name type="scientific">Mycobacterium mantenii</name>
    <dbReference type="NCBI Taxonomy" id="560555"/>
    <lineage>
        <taxon>Bacteria</taxon>
        <taxon>Bacillati</taxon>
        <taxon>Actinomycetota</taxon>
        <taxon>Actinomycetes</taxon>
        <taxon>Mycobacteriales</taxon>
        <taxon>Mycobacteriaceae</taxon>
        <taxon>Mycobacterium</taxon>
        <taxon>Mycobacterium avium complex (MAC)</taxon>
    </lineage>
</organism>
<dbReference type="Proteomes" id="UP000092389">
    <property type="component" value="Unassembled WGS sequence"/>
</dbReference>
<accession>A0A1A2T1T4</accession>
<feature type="region of interest" description="Disordered" evidence="1">
    <location>
        <begin position="145"/>
        <end position="187"/>
    </location>
</feature>
<evidence type="ECO:0000256" key="1">
    <source>
        <dbReference type="SAM" id="MobiDB-lite"/>
    </source>
</evidence>
<gene>
    <name evidence="3" type="ORF">A5683_23400</name>
</gene>
<reference evidence="3 4" key="1">
    <citation type="submission" date="2016-06" db="EMBL/GenBank/DDBJ databases">
        <authorList>
            <person name="Kjaerup R.B."/>
            <person name="Dalgaard T.S."/>
            <person name="Juul-Madsen H.R."/>
        </authorList>
    </citation>
    <scope>NUCLEOTIDE SEQUENCE [LARGE SCALE GENOMIC DNA]</scope>
    <source>
        <strain evidence="3 4">E152</strain>
    </source>
</reference>
<sequence length="348" mass="34520">MTVPPGGPYGQGPYGSNPYGQEPNWGGQPPAGGPGPYPQGGPGPYPPGGPGPYPPGGPGPYPQGGPYAYPPGGPYPYPPPGAPYPGQQYPQPGQQFPPGGPGGPYPPGPPPGGPGSKLPWLIIGGLVILAVIALVATLLVMNSGHDNKSASAPSTTSTSVSQPKNSAQNATDCTPNVSGGEMPRTDSIAAGKLSFPASAAPGGWTVFSDDQGPNLIGGLGVAQDVPGANQWMMTAEVGVTNFVASMDLTAQATKLMQCIVAGPGYANAQPTLGPTKSSSITVDGTKAVRVDADVTIADPSRNVKGDSVSIIAVDTKPVSVFIGSTPIGDAASAGLVGKIIAALKVSKS</sequence>
<keyword evidence="2" id="KW-0812">Transmembrane</keyword>
<protein>
    <recommendedName>
        <fullName evidence="5">Membrane glycine and proline rich protein</fullName>
    </recommendedName>
</protein>
<evidence type="ECO:0008006" key="5">
    <source>
        <dbReference type="Google" id="ProtNLM"/>
    </source>
</evidence>
<feature type="compositionally biased region" description="Polar residues" evidence="1">
    <location>
        <begin position="162"/>
        <end position="177"/>
    </location>
</feature>
<feature type="transmembrane region" description="Helical" evidence="2">
    <location>
        <begin position="118"/>
        <end position="141"/>
    </location>
</feature>
<dbReference type="RefSeq" id="WP_067837783.1">
    <property type="nucleotide sequence ID" value="NZ_LZJP01000056.1"/>
</dbReference>
<name>A0A1A2TF66_MYCNT</name>
<feature type="compositionally biased region" description="Low complexity" evidence="1">
    <location>
        <begin position="149"/>
        <end position="161"/>
    </location>
</feature>
<keyword evidence="2" id="KW-1133">Transmembrane helix</keyword>
<evidence type="ECO:0000313" key="4">
    <source>
        <dbReference type="Proteomes" id="UP000092389"/>
    </source>
</evidence>